<dbReference type="GO" id="GO:0043565">
    <property type="term" value="F:sequence-specific DNA binding"/>
    <property type="evidence" value="ECO:0007669"/>
    <property type="project" value="InterPro"/>
</dbReference>
<reference evidence="9" key="1">
    <citation type="submission" date="2020-10" db="EMBL/GenBank/DDBJ databases">
        <authorList>
            <person name="Gilroy R."/>
        </authorList>
    </citation>
    <scope>NUCLEOTIDE SEQUENCE</scope>
    <source>
        <strain evidence="9">ChiSxjej1B13-7958</strain>
    </source>
</reference>
<dbReference type="SUPFAM" id="SSF52172">
    <property type="entry name" value="CheY-like"/>
    <property type="match status" value="1"/>
</dbReference>
<evidence type="ECO:0000256" key="3">
    <source>
        <dbReference type="ARBA" id="ARBA00023125"/>
    </source>
</evidence>
<dbReference type="InterPro" id="IPR020449">
    <property type="entry name" value="Tscrpt_reg_AraC-type_HTH"/>
</dbReference>
<dbReference type="InterPro" id="IPR018060">
    <property type="entry name" value="HTH_AraC"/>
</dbReference>
<evidence type="ECO:0000256" key="4">
    <source>
        <dbReference type="ARBA" id="ARBA00023163"/>
    </source>
</evidence>
<protein>
    <recommendedName>
        <fullName evidence="1">Stage 0 sporulation protein A homolog</fullName>
    </recommendedName>
</protein>
<dbReference type="EMBL" id="DVGZ01000042">
    <property type="protein sequence ID" value="HIR46907.1"/>
    <property type="molecule type" value="Genomic_DNA"/>
</dbReference>
<organism evidence="9 10">
    <name type="scientific">Candidatus Caccousia avicola</name>
    <dbReference type="NCBI Taxonomy" id="2840721"/>
    <lineage>
        <taxon>Bacteria</taxon>
        <taxon>Bacillati</taxon>
        <taxon>Bacillota</taxon>
        <taxon>Clostridia</taxon>
        <taxon>Eubacteriales</taxon>
        <taxon>Oscillospiraceae</taxon>
        <taxon>Oscillospiraceae incertae sedis</taxon>
        <taxon>Candidatus Caccousia</taxon>
    </lineage>
</organism>
<dbReference type="PRINTS" id="PR00032">
    <property type="entry name" value="HTHARAC"/>
</dbReference>
<name>A0A9D1DE75_9FIRM</name>
<sequence length="360" mass="40698">MKVILVDDDCLALEGISRMLHWERFSGKLSGCAASGREAIGLIETEKPDVVISDICMPDGDGLELSRYLFEHCPDTRMILISGHSEFEYAQRALQYHVTDYILKPITRAKFNSLEERLIAIQSELSADVPPWYAGDETLRMRVSEALHKGDMAAMGELLISDEVSESLSDRKDVLGIQLLNYLFSYQEELGKDRSSLDAMRQKAMTAYWRLSTQRERLAYLAAQYYDLMEYAEEQKGEYAHPIVSYCLKAIQENYTDSNFNISNLADSLHLSLSYLSTVFKNVTGQNISSYLSTRRLNHAQALLRDPSIAIRDICFASGYDNPQYFAKFFKKHTGMTPSEYRNLYAGGNVSDLIGGESGL</sequence>
<dbReference type="InterPro" id="IPR009057">
    <property type="entry name" value="Homeodomain-like_sf"/>
</dbReference>
<dbReference type="Proteomes" id="UP000824242">
    <property type="component" value="Unassembled WGS sequence"/>
</dbReference>
<evidence type="ECO:0000256" key="5">
    <source>
        <dbReference type="ARBA" id="ARBA00024867"/>
    </source>
</evidence>
<dbReference type="SMART" id="SM00448">
    <property type="entry name" value="REC"/>
    <property type="match status" value="1"/>
</dbReference>
<reference evidence="9" key="2">
    <citation type="journal article" date="2021" name="PeerJ">
        <title>Extensive microbial diversity within the chicken gut microbiome revealed by metagenomics and culture.</title>
        <authorList>
            <person name="Gilroy R."/>
            <person name="Ravi A."/>
            <person name="Getino M."/>
            <person name="Pursley I."/>
            <person name="Horton D.L."/>
            <person name="Alikhan N.F."/>
            <person name="Baker D."/>
            <person name="Gharbi K."/>
            <person name="Hall N."/>
            <person name="Watson M."/>
            <person name="Adriaenssens E.M."/>
            <person name="Foster-Nyarko E."/>
            <person name="Jarju S."/>
            <person name="Secka A."/>
            <person name="Antonio M."/>
            <person name="Oren A."/>
            <person name="Chaudhuri R.R."/>
            <person name="La Ragione R."/>
            <person name="Hildebrand F."/>
            <person name="Pallen M.J."/>
        </authorList>
    </citation>
    <scope>NUCLEOTIDE SEQUENCE</scope>
    <source>
        <strain evidence="9">ChiSxjej1B13-7958</strain>
    </source>
</reference>
<dbReference type="PROSITE" id="PS50110">
    <property type="entry name" value="RESPONSE_REGULATORY"/>
    <property type="match status" value="1"/>
</dbReference>
<dbReference type="PANTHER" id="PTHR43280">
    <property type="entry name" value="ARAC-FAMILY TRANSCRIPTIONAL REGULATOR"/>
    <property type="match status" value="1"/>
</dbReference>
<dbReference type="InterPro" id="IPR001789">
    <property type="entry name" value="Sig_transdc_resp-reg_receiver"/>
</dbReference>
<evidence type="ECO:0000256" key="6">
    <source>
        <dbReference type="PROSITE-ProRule" id="PRU00169"/>
    </source>
</evidence>
<accession>A0A9D1DE75</accession>
<dbReference type="PANTHER" id="PTHR43280:SF34">
    <property type="entry name" value="ARAC-FAMILY TRANSCRIPTIONAL REGULATOR"/>
    <property type="match status" value="1"/>
</dbReference>
<dbReference type="SUPFAM" id="SSF46689">
    <property type="entry name" value="Homeodomain-like"/>
    <property type="match status" value="1"/>
</dbReference>
<evidence type="ECO:0000256" key="1">
    <source>
        <dbReference type="ARBA" id="ARBA00018672"/>
    </source>
</evidence>
<comment type="caution">
    <text evidence="9">The sequence shown here is derived from an EMBL/GenBank/DDBJ whole genome shotgun (WGS) entry which is preliminary data.</text>
</comment>
<dbReference type="InterPro" id="IPR011006">
    <property type="entry name" value="CheY-like_superfamily"/>
</dbReference>
<dbReference type="Pfam" id="PF12833">
    <property type="entry name" value="HTH_18"/>
    <property type="match status" value="1"/>
</dbReference>
<keyword evidence="3" id="KW-0238">DNA-binding</keyword>
<evidence type="ECO:0000256" key="2">
    <source>
        <dbReference type="ARBA" id="ARBA00023015"/>
    </source>
</evidence>
<dbReference type="GO" id="GO:0003700">
    <property type="term" value="F:DNA-binding transcription factor activity"/>
    <property type="evidence" value="ECO:0007669"/>
    <property type="project" value="InterPro"/>
</dbReference>
<feature type="domain" description="HTH araC/xylS-type" evidence="7">
    <location>
        <begin position="245"/>
        <end position="344"/>
    </location>
</feature>
<feature type="modified residue" description="4-aspartylphosphate" evidence="6">
    <location>
        <position position="54"/>
    </location>
</feature>
<evidence type="ECO:0000259" key="7">
    <source>
        <dbReference type="PROSITE" id="PS01124"/>
    </source>
</evidence>
<gene>
    <name evidence="9" type="ORF">IAB89_04485</name>
</gene>
<comment type="function">
    <text evidence="5">May play the central regulatory role in sporulation. It may be an element of the effector pathway responsible for the activation of sporulation genes in response to nutritional stress. Spo0A may act in concert with spo0H (a sigma factor) to control the expression of some genes that are critical to the sporulation process.</text>
</comment>
<dbReference type="SMART" id="SM00342">
    <property type="entry name" value="HTH_ARAC"/>
    <property type="match status" value="1"/>
</dbReference>
<dbReference type="Pfam" id="PF00072">
    <property type="entry name" value="Response_reg"/>
    <property type="match status" value="1"/>
</dbReference>
<keyword evidence="4" id="KW-0804">Transcription</keyword>
<evidence type="ECO:0000259" key="8">
    <source>
        <dbReference type="PROSITE" id="PS50110"/>
    </source>
</evidence>
<dbReference type="CDD" id="cd17536">
    <property type="entry name" value="REC_YesN-like"/>
    <property type="match status" value="1"/>
</dbReference>
<keyword evidence="6" id="KW-0597">Phosphoprotein</keyword>
<dbReference type="Gene3D" id="1.10.10.60">
    <property type="entry name" value="Homeodomain-like"/>
    <property type="match status" value="2"/>
</dbReference>
<dbReference type="InterPro" id="IPR018062">
    <property type="entry name" value="HTH_AraC-typ_CS"/>
</dbReference>
<dbReference type="PROSITE" id="PS01124">
    <property type="entry name" value="HTH_ARAC_FAMILY_2"/>
    <property type="match status" value="1"/>
</dbReference>
<proteinExistence type="predicted"/>
<dbReference type="AlphaFoldDB" id="A0A9D1DE75"/>
<keyword evidence="2" id="KW-0805">Transcription regulation</keyword>
<dbReference type="PROSITE" id="PS00041">
    <property type="entry name" value="HTH_ARAC_FAMILY_1"/>
    <property type="match status" value="1"/>
</dbReference>
<evidence type="ECO:0000313" key="9">
    <source>
        <dbReference type="EMBL" id="HIR46907.1"/>
    </source>
</evidence>
<dbReference type="Gene3D" id="3.40.50.2300">
    <property type="match status" value="1"/>
</dbReference>
<evidence type="ECO:0000313" key="10">
    <source>
        <dbReference type="Proteomes" id="UP000824242"/>
    </source>
</evidence>
<dbReference type="GO" id="GO:0000160">
    <property type="term" value="P:phosphorelay signal transduction system"/>
    <property type="evidence" value="ECO:0007669"/>
    <property type="project" value="InterPro"/>
</dbReference>
<feature type="domain" description="Response regulatory" evidence="8">
    <location>
        <begin position="2"/>
        <end position="119"/>
    </location>
</feature>